<protein>
    <submittedName>
        <fullName evidence="1">Cyclin-like protein</fullName>
    </submittedName>
</protein>
<dbReference type="KEGG" id="vg:80518974"/>
<dbReference type="EMBL" id="KY523104">
    <property type="protein sequence ID" value="QKU35544.1"/>
    <property type="molecule type" value="Genomic_DNA"/>
</dbReference>
<dbReference type="RefSeq" id="YP_010782210.1">
    <property type="nucleotide sequence ID" value="NC_075039.1"/>
</dbReference>
<evidence type="ECO:0000313" key="1">
    <source>
        <dbReference type="EMBL" id="QKU35544.1"/>
    </source>
</evidence>
<proteinExistence type="predicted"/>
<dbReference type="InterPro" id="IPR036915">
    <property type="entry name" value="Cyclin-like_sf"/>
</dbReference>
<reference evidence="1" key="1">
    <citation type="submission" date="2017-01" db="EMBL/GenBank/DDBJ databases">
        <authorList>
            <person name="Assis F.L."/>
            <person name="Abrahao J.S."/>
            <person name="Silva L."/>
            <person name="Khalil J.B."/>
            <person name="Rodrigues R."/>
            <person name="Silva L.S."/>
            <person name="Arantes T."/>
            <person name="Boratto P."/>
            <person name="Andrade M."/>
            <person name="Kroon E.G."/>
            <person name="Ribeiro B."/>
            <person name="Bergier I."/>
            <person name="Seligmann H."/>
            <person name="Ghigo E."/>
            <person name="Colson P."/>
            <person name="Levasseur A."/>
            <person name="Raoult D."/>
            <person name="Scola B.L."/>
        </authorList>
    </citation>
    <scope>NUCLEOTIDE SEQUENCE</scope>
    <source>
        <strain evidence="1">Soda lake</strain>
    </source>
</reference>
<organism evidence="1">
    <name type="scientific">Tupanvirus soda lake</name>
    <dbReference type="NCBI Taxonomy" id="2126985"/>
    <lineage>
        <taxon>Viruses</taxon>
        <taxon>Varidnaviria</taxon>
        <taxon>Bamfordvirae</taxon>
        <taxon>Nucleocytoviricota</taxon>
        <taxon>Megaviricetes</taxon>
        <taxon>Imitervirales</taxon>
        <taxon>Mimiviridae</taxon>
        <taxon>Megamimivirinae</taxon>
        <taxon>Tupanvirus</taxon>
        <taxon>Tupanvirus salinum</taxon>
    </lineage>
</organism>
<dbReference type="Gene3D" id="1.10.472.10">
    <property type="entry name" value="Cyclin-like"/>
    <property type="match status" value="2"/>
</dbReference>
<reference evidence="1" key="2">
    <citation type="journal article" date="2018" name="Nat. Commun.">
        <title>Tailed giant Tupanvirus possesses the most complete translational apparatus of the known virosphere.</title>
        <authorList>
            <person name="Abrahao J."/>
            <person name="Silva L."/>
            <person name="Silva L.S."/>
            <person name="Khalil J.Y.B."/>
            <person name="Rodrigues R."/>
            <person name="Arantes T."/>
            <person name="Assis F."/>
            <person name="Boratto P."/>
            <person name="Andrade M."/>
            <person name="Kroon E.G."/>
            <person name="Ribeiro B."/>
            <person name="Bergier I."/>
            <person name="Seligmann H."/>
            <person name="Ghigo E."/>
            <person name="Colson P."/>
            <person name="Levasseur A."/>
            <person name="Kroemer G."/>
            <person name="Raoult D."/>
            <person name="La Scola B."/>
        </authorList>
    </citation>
    <scope>NUCLEOTIDE SEQUENCE [LARGE SCALE GENOMIC DNA]</scope>
    <source>
        <strain evidence="1">Soda lake</strain>
    </source>
</reference>
<dbReference type="GeneID" id="80518974"/>
<name>A0A6N1NM19_9VIRU</name>
<accession>A0A6N1NM19</accession>
<dbReference type="SUPFAM" id="SSF47954">
    <property type="entry name" value="Cyclin-like"/>
    <property type="match status" value="2"/>
</dbReference>
<sequence>MEHQRLTYKERHENLFKKYIQDFCEKVQLPHELSDKIFNTYTKINDICLQNRKVFRGATRVGIIGLCVLSECKNAGINICPAVVSKNLGIHESNIHRAYYHIRTVIPNINEYINYEAKNKEFINACYSRVSVNFAERAAHKLNMPEKYIQTTIDLAKYLSGNESLNSSNSPNHIASSALLAISEKYGLQYKAFEIANIFKMSDSLVKIKYELMLPIVSHFFDIKAIEK</sequence>